<dbReference type="OrthoDB" id="76388at2759"/>
<keyword evidence="1" id="KW-1015">Disulfide bond</keyword>
<dbReference type="PANTHER" id="PTHR11177:SF317">
    <property type="entry name" value="CHITINASE 12-RELATED"/>
    <property type="match status" value="1"/>
</dbReference>
<name>A0A8S3ZL61_9EUPU</name>
<dbReference type="Proteomes" id="UP000678393">
    <property type="component" value="Unassembled WGS sequence"/>
</dbReference>
<dbReference type="AlphaFoldDB" id="A0A8S3ZL61"/>
<accession>A0A8S3ZL61</accession>
<dbReference type="GO" id="GO:0006032">
    <property type="term" value="P:chitin catabolic process"/>
    <property type="evidence" value="ECO:0007669"/>
    <property type="project" value="TreeGrafter"/>
</dbReference>
<dbReference type="PANTHER" id="PTHR11177">
    <property type="entry name" value="CHITINASE"/>
    <property type="match status" value="1"/>
</dbReference>
<dbReference type="PROSITE" id="PS51910">
    <property type="entry name" value="GH18_2"/>
    <property type="match status" value="1"/>
</dbReference>
<dbReference type="Gene3D" id="3.10.50.10">
    <property type="match status" value="1"/>
</dbReference>
<feature type="non-terminal residue" evidence="3">
    <location>
        <position position="440"/>
    </location>
</feature>
<proteinExistence type="predicted"/>
<evidence type="ECO:0000313" key="4">
    <source>
        <dbReference type="Proteomes" id="UP000678393"/>
    </source>
</evidence>
<dbReference type="InterPro" id="IPR001223">
    <property type="entry name" value="Glyco_hydro18_cat"/>
</dbReference>
<gene>
    <name evidence="3" type="ORF">CUNI_LOCUS13584</name>
</gene>
<dbReference type="Gene3D" id="3.20.20.80">
    <property type="entry name" value="Glycosidases"/>
    <property type="match status" value="1"/>
</dbReference>
<dbReference type="InterPro" id="IPR011583">
    <property type="entry name" value="Chitinase_II/V-like_cat"/>
</dbReference>
<dbReference type="SUPFAM" id="SSF51445">
    <property type="entry name" value="(Trans)glycosidases"/>
    <property type="match status" value="1"/>
</dbReference>
<dbReference type="GO" id="GO:0005576">
    <property type="term" value="C:extracellular region"/>
    <property type="evidence" value="ECO:0007669"/>
    <property type="project" value="TreeGrafter"/>
</dbReference>
<dbReference type="SMART" id="SM00636">
    <property type="entry name" value="Glyco_18"/>
    <property type="match status" value="1"/>
</dbReference>
<comment type="caution">
    <text evidence="3">The sequence shown here is derived from an EMBL/GenBank/DDBJ whole genome shotgun (WGS) entry which is preliminary data.</text>
</comment>
<dbReference type="InterPro" id="IPR029070">
    <property type="entry name" value="Chitinase_insertion_sf"/>
</dbReference>
<reference evidence="3" key="1">
    <citation type="submission" date="2021-04" db="EMBL/GenBank/DDBJ databases">
        <authorList>
            <consortium name="Molecular Ecology Group"/>
        </authorList>
    </citation>
    <scope>NUCLEOTIDE SEQUENCE</scope>
</reference>
<dbReference type="InterPro" id="IPR017853">
    <property type="entry name" value="GH"/>
</dbReference>
<protein>
    <recommendedName>
        <fullName evidence="2">GH18 domain-containing protein</fullName>
    </recommendedName>
</protein>
<keyword evidence="4" id="KW-1185">Reference proteome</keyword>
<organism evidence="3 4">
    <name type="scientific">Candidula unifasciata</name>
    <dbReference type="NCBI Taxonomy" id="100452"/>
    <lineage>
        <taxon>Eukaryota</taxon>
        <taxon>Metazoa</taxon>
        <taxon>Spiralia</taxon>
        <taxon>Lophotrochozoa</taxon>
        <taxon>Mollusca</taxon>
        <taxon>Gastropoda</taxon>
        <taxon>Heterobranchia</taxon>
        <taxon>Euthyneura</taxon>
        <taxon>Panpulmonata</taxon>
        <taxon>Eupulmonata</taxon>
        <taxon>Stylommatophora</taxon>
        <taxon>Helicina</taxon>
        <taxon>Helicoidea</taxon>
        <taxon>Geomitridae</taxon>
        <taxon>Candidula</taxon>
    </lineage>
</organism>
<dbReference type="InterPro" id="IPR050314">
    <property type="entry name" value="Glycosyl_Hydrlase_18"/>
</dbReference>
<dbReference type="SUPFAM" id="SSF54556">
    <property type="entry name" value="Chitinase insertion domain"/>
    <property type="match status" value="1"/>
</dbReference>
<dbReference type="EMBL" id="CAJHNH020002891">
    <property type="protein sequence ID" value="CAG5128026.1"/>
    <property type="molecule type" value="Genomic_DNA"/>
</dbReference>
<dbReference type="GO" id="GO:0008061">
    <property type="term" value="F:chitin binding"/>
    <property type="evidence" value="ECO:0007669"/>
    <property type="project" value="InterPro"/>
</dbReference>
<evidence type="ECO:0000259" key="2">
    <source>
        <dbReference type="PROSITE" id="PS51910"/>
    </source>
</evidence>
<evidence type="ECO:0000313" key="3">
    <source>
        <dbReference type="EMBL" id="CAG5128026.1"/>
    </source>
</evidence>
<dbReference type="GO" id="GO:0005975">
    <property type="term" value="P:carbohydrate metabolic process"/>
    <property type="evidence" value="ECO:0007669"/>
    <property type="project" value="InterPro"/>
</dbReference>
<dbReference type="FunFam" id="3.10.50.10:FF:000001">
    <property type="entry name" value="Chitinase 3-like 1"/>
    <property type="match status" value="1"/>
</dbReference>
<sequence length="440" mass="50224">VNNTGYVKALSFNRTRSIPTSPQEKNRVVCYIQSWAYHRKGKGLFVPENIEPTICTHIIYAYATIKDFYIRPFIRYEESEPWREGLFQRLVNNKEINPGLNVMVAVGGADGDKYIERMPENEANLKSFAINAVKFLREKEFDGLEVTWERPTVTHKQKFLIILKHLREAFDQEATQSGKTRLILTVSMPAGKEKIDVYGRDLLTIERTVDFMSVRTYDFHGSWESHTGLNSPLYEANYESVENRQLNMDWVGRYYFSMGVSKRNMNLGIPTYARSYTLQDPTNNAVYAQVTGPGKPGQFTGTPGLLAYYEVCDFLTLGAQVVDVPEQRVPYAHGEDQWVSFESLDSVIEKACYISQLRFGGVNIWALDLDDFMGLSCEQGKFPLVATVYNIVQYIDTTKCSNFLIMRATGGAGERGQPCQHFKYMNMMLVLVLVAYSAFH</sequence>
<feature type="domain" description="GH18" evidence="2">
    <location>
        <begin position="26"/>
        <end position="395"/>
    </location>
</feature>
<dbReference type="Pfam" id="PF00704">
    <property type="entry name" value="Glyco_hydro_18"/>
    <property type="match status" value="1"/>
</dbReference>
<evidence type="ECO:0000256" key="1">
    <source>
        <dbReference type="ARBA" id="ARBA00023157"/>
    </source>
</evidence>
<dbReference type="GO" id="GO:0004568">
    <property type="term" value="F:chitinase activity"/>
    <property type="evidence" value="ECO:0007669"/>
    <property type="project" value="TreeGrafter"/>
</dbReference>